<dbReference type="GO" id="GO:0009378">
    <property type="term" value="F:four-way junction helicase activity"/>
    <property type="evidence" value="ECO:0007669"/>
    <property type="project" value="TreeGrafter"/>
</dbReference>
<dbReference type="GO" id="GO:0016787">
    <property type="term" value="F:hydrolase activity"/>
    <property type="evidence" value="ECO:0007669"/>
    <property type="project" value="UniProtKB-KW"/>
</dbReference>
<evidence type="ECO:0000256" key="5">
    <source>
        <dbReference type="ARBA" id="ARBA00022806"/>
    </source>
</evidence>
<dbReference type="Proteomes" id="UP000035301">
    <property type="component" value="Unassembled WGS sequence"/>
</dbReference>
<accession>A0A0H1QWZ6</accession>
<dbReference type="InterPro" id="IPR014001">
    <property type="entry name" value="Helicase_ATP-bd"/>
</dbReference>
<dbReference type="GO" id="GO:0006310">
    <property type="term" value="P:DNA recombination"/>
    <property type="evidence" value="ECO:0007669"/>
    <property type="project" value="InterPro"/>
</dbReference>
<dbReference type="CDD" id="cd18794">
    <property type="entry name" value="SF2_C_RecQ"/>
    <property type="match status" value="1"/>
</dbReference>
<evidence type="ECO:0000256" key="1">
    <source>
        <dbReference type="ARBA" id="ARBA00005446"/>
    </source>
</evidence>
<dbReference type="PANTHER" id="PTHR13710">
    <property type="entry name" value="DNA HELICASE RECQ FAMILY MEMBER"/>
    <property type="match status" value="1"/>
</dbReference>
<feature type="compositionally biased region" description="Low complexity" evidence="11">
    <location>
        <begin position="418"/>
        <end position="427"/>
    </location>
</feature>
<keyword evidence="4" id="KW-0378">Hydrolase</keyword>
<evidence type="ECO:0000256" key="2">
    <source>
        <dbReference type="ARBA" id="ARBA00022723"/>
    </source>
</evidence>
<dbReference type="GO" id="GO:0005737">
    <property type="term" value="C:cytoplasm"/>
    <property type="evidence" value="ECO:0007669"/>
    <property type="project" value="TreeGrafter"/>
</dbReference>
<dbReference type="PANTHER" id="PTHR13710:SF105">
    <property type="entry name" value="ATP-DEPENDENT DNA HELICASE Q1"/>
    <property type="match status" value="1"/>
</dbReference>
<keyword evidence="8" id="KW-0413">Isomerase</keyword>
<feature type="domain" description="Helicase ATP-binding" evidence="12">
    <location>
        <begin position="25"/>
        <end position="193"/>
    </location>
</feature>
<dbReference type="InterPro" id="IPR004589">
    <property type="entry name" value="DNA_helicase_ATP-dep_RecQ"/>
</dbReference>
<gene>
    <name evidence="14" type="ORF">SZ63_10400</name>
</gene>
<comment type="catalytic activity">
    <reaction evidence="9">
        <text>Couples ATP hydrolysis with the unwinding of duplex DNA by translocating in the 3'-5' direction.</text>
        <dbReference type="EC" id="5.6.2.4"/>
    </reaction>
</comment>
<keyword evidence="7" id="KW-0238">DNA-binding</keyword>
<dbReference type="GO" id="GO:0005524">
    <property type="term" value="F:ATP binding"/>
    <property type="evidence" value="ECO:0007669"/>
    <property type="project" value="UniProtKB-KW"/>
</dbReference>
<dbReference type="GO" id="GO:0046872">
    <property type="term" value="F:metal ion binding"/>
    <property type="evidence" value="ECO:0007669"/>
    <property type="project" value="UniProtKB-KW"/>
</dbReference>
<evidence type="ECO:0000259" key="13">
    <source>
        <dbReference type="PROSITE" id="PS51194"/>
    </source>
</evidence>
<evidence type="ECO:0000256" key="9">
    <source>
        <dbReference type="ARBA" id="ARBA00034617"/>
    </source>
</evidence>
<dbReference type="Gene3D" id="3.40.50.300">
    <property type="entry name" value="P-loop containing nucleotide triphosphate hydrolases"/>
    <property type="match status" value="2"/>
</dbReference>
<dbReference type="NCBIfam" id="TIGR00614">
    <property type="entry name" value="recQ_fam"/>
    <property type="match status" value="1"/>
</dbReference>
<dbReference type="Pfam" id="PF00270">
    <property type="entry name" value="DEAD"/>
    <property type="match status" value="1"/>
</dbReference>
<dbReference type="SUPFAM" id="SSF52540">
    <property type="entry name" value="P-loop containing nucleoside triphosphate hydrolases"/>
    <property type="match status" value="1"/>
</dbReference>
<dbReference type="GO" id="GO:0006281">
    <property type="term" value="P:DNA repair"/>
    <property type="evidence" value="ECO:0007669"/>
    <property type="project" value="TreeGrafter"/>
</dbReference>
<feature type="domain" description="Helicase C-terminal" evidence="13">
    <location>
        <begin position="215"/>
        <end position="365"/>
    </location>
</feature>
<comment type="caution">
    <text evidence="14">The sequence shown here is derived from an EMBL/GenBank/DDBJ whole genome shotgun (WGS) entry which is preliminary data.</text>
</comment>
<dbReference type="PATRIC" id="fig|1550566.3.peg.2267"/>
<keyword evidence="6" id="KW-0067">ATP-binding</keyword>
<keyword evidence="2" id="KW-0479">Metal-binding</keyword>
<dbReference type="PROSITE" id="PS51194">
    <property type="entry name" value="HELICASE_CTER"/>
    <property type="match status" value="1"/>
</dbReference>
<dbReference type="GO" id="GO:0043138">
    <property type="term" value="F:3'-5' DNA helicase activity"/>
    <property type="evidence" value="ECO:0007669"/>
    <property type="project" value="UniProtKB-EC"/>
</dbReference>
<dbReference type="FunFam" id="3.40.50.300:FF:000296">
    <property type="entry name" value="ATP-dependent DNA helicase RecQ"/>
    <property type="match status" value="1"/>
</dbReference>
<dbReference type="Pfam" id="PF00271">
    <property type="entry name" value="Helicase_C"/>
    <property type="match status" value="1"/>
</dbReference>
<reference evidence="14 15" key="1">
    <citation type="journal article" date="2015" name="Int. J. Syst. Evol. Microbiol.">
        <title>Methanoculleus sediminis sp. nov., a methanogen from sediments near a submarine mud volcano.</title>
        <authorList>
            <person name="Chen S.C."/>
            <person name="Chen M.F."/>
            <person name="Lai M.C."/>
            <person name="Weng C.Y."/>
            <person name="Wu S.Y."/>
            <person name="Lin S."/>
            <person name="Yang T.F."/>
            <person name="Chen P.C."/>
        </authorList>
    </citation>
    <scope>NUCLEOTIDE SEQUENCE [LARGE SCALE GENOMIC DNA]</scope>
    <source>
        <strain evidence="14 15">S3Fa</strain>
    </source>
</reference>
<dbReference type="InterPro" id="IPR032284">
    <property type="entry name" value="RecQ_Zn-bd"/>
</dbReference>
<evidence type="ECO:0000256" key="10">
    <source>
        <dbReference type="ARBA" id="ARBA00034808"/>
    </source>
</evidence>
<dbReference type="GO" id="GO:0003677">
    <property type="term" value="F:DNA binding"/>
    <property type="evidence" value="ECO:0007669"/>
    <property type="project" value="UniProtKB-KW"/>
</dbReference>
<evidence type="ECO:0000259" key="12">
    <source>
        <dbReference type="PROSITE" id="PS51192"/>
    </source>
</evidence>
<feature type="region of interest" description="Disordered" evidence="11">
    <location>
        <begin position="402"/>
        <end position="427"/>
    </location>
</feature>
<dbReference type="InterPro" id="IPR001650">
    <property type="entry name" value="Helicase_C-like"/>
</dbReference>
<protein>
    <recommendedName>
        <fullName evidence="10">DNA 3'-5' helicase</fullName>
        <ecNumber evidence="10">5.6.2.4</ecNumber>
    </recommendedName>
</protein>
<evidence type="ECO:0000256" key="8">
    <source>
        <dbReference type="ARBA" id="ARBA00023235"/>
    </source>
</evidence>
<dbReference type="RefSeq" id="WP_048185106.1">
    <property type="nucleotide sequence ID" value="NZ_JXOJ01000006.1"/>
</dbReference>
<sequence>MDRLHLILQRYFGHSAFNPYQREIIGDLLAGRDVLAVLATGGGKSLCYQVPALVGDGVTLVISPLIALMKDQVDDLQARGIGAEALNSSCSYATTRRILSDLNEGLIQILYVSPEKAVGDDFLGLMASLPVSLIAVDEAHCISMWGHQFRPEYRSLAVLKDRFPGVPMVALTATATPDVRDDIARQLNLSEPSVYVGSFNRDNLRYAVVRKEEDAYERLRAYLRGRRGDAGIVYVATREGAETLAARLRAGGIPALPYHAGMTATARGETQDRFIGGKVPVVCATSAFGMGIDKPDVRFVVHYDMPKTLEAYYQESGRAGRDGKESDCILFYSDDDARRLRSFIDRDLASEFQREVARSKLQNMVDYCTVTGCRRKMLLEYFGERIEEPCNGCDACAPAGAPAAKARTRSGRRKRGAARSASGRAGG</sequence>
<comment type="similarity">
    <text evidence="1">Belongs to the helicase family. RecQ subfamily.</text>
</comment>
<evidence type="ECO:0000313" key="15">
    <source>
        <dbReference type="Proteomes" id="UP000035301"/>
    </source>
</evidence>
<keyword evidence="3" id="KW-0547">Nucleotide-binding</keyword>
<dbReference type="GO" id="GO:0005694">
    <property type="term" value="C:chromosome"/>
    <property type="evidence" value="ECO:0007669"/>
    <property type="project" value="TreeGrafter"/>
</dbReference>
<evidence type="ECO:0000256" key="3">
    <source>
        <dbReference type="ARBA" id="ARBA00022741"/>
    </source>
</evidence>
<dbReference type="AlphaFoldDB" id="A0A0H1QWZ6"/>
<dbReference type="OrthoDB" id="114759at2157"/>
<dbReference type="EMBL" id="JXOJ01000006">
    <property type="protein sequence ID" value="KLK87470.1"/>
    <property type="molecule type" value="Genomic_DNA"/>
</dbReference>
<name>A0A0H1QWZ6_9EURY</name>
<dbReference type="InterPro" id="IPR011545">
    <property type="entry name" value="DEAD/DEAH_box_helicase_dom"/>
</dbReference>
<dbReference type="Pfam" id="PF16124">
    <property type="entry name" value="RecQ_Zn_bind"/>
    <property type="match status" value="1"/>
</dbReference>
<evidence type="ECO:0000256" key="6">
    <source>
        <dbReference type="ARBA" id="ARBA00022840"/>
    </source>
</evidence>
<dbReference type="SMART" id="SM00487">
    <property type="entry name" value="DEXDc"/>
    <property type="match status" value="1"/>
</dbReference>
<dbReference type="InterPro" id="IPR027417">
    <property type="entry name" value="P-loop_NTPase"/>
</dbReference>
<dbReference type="PROSITE" id="PS51192">
    <property type="entry name" value="HELICASE_ATP_BIND_1"/>
    <property type="match status" value="1"/>
</dbReference>
<evidence type="ECO:0000256" key="7">
    <source>
        <dbReference type="ARBA" id="ARBA00023125"/>
    </source>
</evidence>
<dbReference type="CDD" id="cd17920">
    <property type="entry name" value="DEXHc_RecQ"/>
    <property type="match status" value="1"/>
</dbReference>
<feature type="compositionally biased region" description="Basic residues" evidence="11">
    <location>
        <begin position="406"/>
        <end position="417"/>
    </location>
</feature>
<dbReference type="STRING" id="1550566.SZ63_10400"/>
<keyword evidence="15" id="KW-1185">Reference proteome</keyword>
<organism evidence="14 15">
    <name type="scientific">Methanoculleus sediminis</name>
    <dbReference type="NCBI Taxonomy" id="1550566"/>
    <lineage>
        <taxon>Archaea</taxon>
        <taxon>Methanobacteriati</taxon>
        <taxon>Methanobacteriota</taxon>
        <taxon>Stenosarchaea group</taxon>
        <taxon>Methanomicrobia</taxon>
        <taxon>Methanomicrobiales</taxon>
        <taxon>Methanomicrobiaceae</taxon>
        <taxon>Methanoculleus</taxon>
    </lineage>
</organism>
<evidence type="ECO:0000313" key="14">
    <source>
        <dbReference type="EMBL" id="KLK87470.1"/>
    </source>
</evidence>
<dbReference type="SMART" id="SM00490">
    <property type="entry name" value="HELICc"/>
    <property type="match status" value="1"/>
</dbReference>
<evidence type="ECO:0000256" key="11">
    <source>
        <dbReference type="SAM" id="MobiDB-lite"/>
    </source>
</evidence>
<dbReference type="EC" id="5.6.2.4" evidence="10"/>
<proteinExistence type="inferred from homology"/>
<evidence type="ECO:0000256" key="4">
    <source>
        <dbReference type="ARBA" id="ARBA00022801"/>
    </source>
</evidence>
<keyword evidence="5 14" id="KW-0347">Helicase</keyword>